<dbReference type="InterPro" id="IPR010231">
    <property type="entry name" value="SUF_FeS_clus_asmbl_SufB"/>
</dbReference>
<dbReference type="AlphaFoldDB" id="A5IMK4"/>
<proteinExistence type="inferred from homology"/>
<dbReference type="InterPro" id="IPR045595">
    <property type="entry name" value="SufBD_N"/>
</dbReference>
<evidence type="ECO:0000259" key="2">
    <source>
        <dbReference type="Pfam" id="PF01458"/>
    </source>
</evidence>
<evidence type="ECO:0000259" key="3">
    <source>
        <dbReference type="Pfam" id="PF19295"/>
    </source>
</evidence>
<reference evidence="4 5" key="2">
    <citation type="journal article" date="2009" name="Proc. Natl. Acad. Sci. U.S.A.">
        <title>On the chimeric nature, thermophilic origin, and phylogenetic placement of the Thermotogales.</title>
        <authorList>
            <person name="Zhaxybayeva O."/>
            <person name="Swithers K.S."/>
            <person name="Lapierre P."/>
            <person name="Fournier G.P."/>
            <person name="Bickhart D.M."/>
            <person name="DeBoy R.T."/>
            <person name="Nelson K.E."/>
            <person name="Nesbo C.L."/>
            <person name="Doolittle W.F."/>
            <person name="Gogarten J.P."/>
            <person name="Noll K.M."/>
        </authorList>
    </citation>
    <scope>NUCLEOTIDE SEQUENCE [LARGE SCALE GENOMIC DNA]</scope>
    <source>
        <strain evidence="5">ATCC BAA-488 / DSM 13995 / JCM 10881 / RKU-1</strain>
    </source>
</reference>
<protein>
    <submittedName>
        <fullName evidence="4">Iron-regulated ABC transporter membrane component SufB</fullName>
    </submittedName>
</protein>
<organism evidence="4 5">
    <name type="scientific">Thermotoga petrophila (strain ATCC BAA-488 / DSM 13995 / JCM 10881 / RKU-1)</name>
    <dbReference type="NCBI Taxonomy" id="390874"/>
    <lineage>
        <taxon>Bacteria</taxon>
        <taxon>Thermotogati</taxon>
        <taxon>Thermotogota</taxon>
        <taxon>Thermotogae</taxon>
        <taxon>Thermotogales</taxon>
        <taxon>Thermotogaceae</taxon>
        <taxon>Thermotoga</taxon>
    </lineage>
</organism>
<evidence type="ECO:0000256" key="1">
    <source>
        <dbReference type="ARBA" id="ARBA00043967"/>
    </source>
</evidence>
<accession>A5IMK4</accession>
<dbReference type="PANTHER" id="PTHR30508:SF1">
    <property type="entry name" value="UPF0051 PROTEIN ABCI8, CHLOROPLASTIC-RELATED"/>
    <property type="match status" value="1"/>
</dbReference>
<feature type="domain" description="SUF system FeS cluster assembly SufBD N-terminal" evidence="3">
    <location>
        <begin position="128"/>
        <end position="198"/>
    </location>
</feature>
<feature type="domain" description="SUF system FeS cluster assembly SufBD core" evidence="2">
    <location>
        <begin position="202"/>
        <end position="435"/>
    </location>
</feature>
<gene>
    <name evidence="4" type="ordered locus">Tpet_1414</name>
</gene>
<dbReference type="EMBL" id="CP000702">
    <property type="protein sequence ID" value="ABQ47427.1"/>
    <property type="molecule type" value="Genomic_DNA"/>
</dbReference>
<dbReference type="KEGG" id="tpt:Tpet_1414"/>
<dbReference type="STRING" id="390874.Tpet_1414"/>
<evidence type="ECO:0000313" key="4">
    <source>
        <dbReference type="EMBL" id="ABQ47427.1"/>
    </source>
</evidence>
<name>A5IMK4_THEP1</name>
<dbReference type="RefSeq" id="WP_011943884.1">
    <property type="nucleotide sequence ID" value="NC_009486.1"/>
</dbReference>
<comment type="similarity">
    <text evidence="1">Belongs to the iron-sulfur cluster assembly SufBD family.</text>
</comment>
<dbReference type="eggNOG" id="COG0719">
    <property type="taxonomic scope" value="Bacteria"/>
</dbReference>
<reference evidence="5" key="1">
    <citation type="submission" date="2007-05" db="EMBL/GenBank/DDBJ databases">
        <title>Complete sequence of Thermotoga petrophila RKU-1.</title>
        <authorList>
            <consortium name="US DOE Joint Genome Institute"/>
            <person name="Copeland A."/>
            <person name="Lucas S."/>
            <person name="Lapidus A."/>
            <person name="Barry K."/>
            <person name="Glavina del Rio T."/>
            <person name="Dalin E."/>
            <person name="Tice H."/>
            <person name="Pitluck S."/>
            <person name="Sims D."/>
            <person name="Brettin T."/>
            <person name="Bruce D."/>
            <person name="Detter J.C."/>
            <person name="Han C."/>
            <person name="Tapia R."/>
            <person name="Schmutz J."/>
            <person name="Larimer F."/>
            <person name="Land M."/>
            <person name="Hauser L."/>
            <person name="Kyrpides N."/>
            <person name="Mikhailova N."/>
            <person name="Nelson K."/>
            <person name="Gogarten J.P."/>
            <person name="Noll K."/>
            <person name="Richardson P."/>
        </authorList>
    </citation>
    <scope>NUCLEOTIDE SEQUENCE [LARGE SCALE GENOMIC DNA]</scope>
    <source>
        <strain evidence="5">ATCC BAA-488 / DSM 13995 / JCM 10881 / RKU-1</strain>
    </source>
</reference>
<evidence type="ECO:0000313" key="5">
    <source>
        <dbReference type="Proteomes" id="UP000006558"/>
    </source>
</evidence>
<dbReference type="SUPFAM" id="SSF101960">
    <property type="entry name" value="Stabilizer of iron transporter SufD"/>
    <property type="match status" value="1"/>
</dbReference>
<dbReference type="PANTHER" id="PTHR30508">
    <property type="entry name" value="FES CLUSTER ASSEMBLY PROTEIN SUF"/>
    <property type="match status" value="1"/>
</dbReference>
<dbReference type="NCBIfam" id="TIGR01980">
    <property type="entry name" value="sufB"/>
    <property type="match status" value="1"/>
</dbReference>
<dbReference type="GO" id="GO:0016226">
    <property type="term" value="P:iron-sulfur cluster assembly"/>
    <property type="evidence" value="ECO:0007669"/>
    <property type="project" value="InterPro"/>
</dbReference>
<dbReference type="InterPro" id="IPR000825">
    <property type="entry name" value="SUF_FeS_clus_asmbl_SufBD_core"/>
</dbReference>
<dbReference type="Pfam" id="PF01458">
    <property type="entry name" value="SUFBD_core"/>
    <property type="match status" value="1"/>
</dbReference>
<dbReference type="Pfam" id="PF19295">
    <property type="entry name" value="SufBD_N"/>
    <property type="match status" value="1"/>
</dbReference>
<dbReference type="Proteomes" id="UP000006558">
    <property type="component" value="Chromosome"/>
</dbReference>
<dbReference type="InterPro" id="IPR055346">
    <property type="entry name" value="Fe-S_cluster_assembly_SufBD"/>
</dbReference>
<dbReference type="InterPro" id="IPR037284">
    <property type="entry name" value="SUF_FeS_clus_asmbl_SufBD_sf"/>
</dbReference>
<dbReference type="HOGENOM" id="CLU_026231_0_1_0"/>
<sequence length="464" mass="51897">MMERLIIDDSRFNFVPKVKTAYKAPPGLDEKLIKEISRAKDEPEWMLKHRLESLKVFNEWHNPRFGVDISGLDLGKIVSYIKPDAKKSTSWEEVPEEVKEAFDKLGIPEAERKYLAGVGAQLDSEIVYQNMKKELEKMGVIFLDMESAVREYPDLVKKYFMKLVPITDHKFAALHGAIWSGGTFLYVPAGVKIPMPLQAYFLMSNPGMGQFEHTIIVAEEGSEVTFIEGCSAPRYNIINLHAGMVEIYVKKGAKVKYLTIQNWSKNTYNLNTKRSIVDEEGSMTWVSGSLGSQKTMLYPMTILKGKGARAESMSITYAGPGQHMDTGSKVVHLAPYTSSIVSAKSISLGGGWAFYRGLLKITKEAVKSKASVECAALMLDNRSKSDTVPIIEVETDRADVGHEARIGRIGEDQIFYLMSRGLSEQEAKAMIVKGFVEPVVKELPFEYAVELNKLLELEIEKSIG</sequence>